<evidence type="ECO:0000256" key="1">
    <source>
        <dbReference type="SAM" id="MobiDB-lite"/>
    </source>
</evidence>
<feature type="compositionally biased region" description="Polar residues" evidence="1">
    <location>
        <begin position="22"/>
        <end position="31"/>
    </location>
</feature>
<comment type="caution">
    <text evidence="2">The sequence shown here is derived from an EMBL/GenBank/DDBJ whole genome shotgun (WGS) entry which is preliminary data.</text>
</comment>
<reference evidence="2 3" key="1">
    <citation type="submission" date="2014-02" db="EMBL/GenBank/DDBJ databases">
        <title>The genome sequence of Colletotrichum salicis CBS 607.94.</title>
        <authorList>
            <person name="Baroncelli R."/>
            <person name="Thon M.R."/>
        </authorList>
    </citation>
    <scope>NUCLEOTIDE SEQUENCE [LARGE SCALE GENOMIC DNA]</scope>
    <source>
        <strain evidence="2 3">CBS 607.94</strain>
    </source>
</reference>
<evidence type="ECO:0000313" key="3">
    <source>
        <dbReference type="Proteomes" id="UP000070121"/>
    </source>
</evidence>
<evidence type="ECO:0000313" key="2">
    <source>
        <dbReference type="EMBL" id="KXH44445.1"/>
    </source>
</evidence>
<protein>
    <submittedName>
        <fullName evidence="2">Uncharacterized protein</fullName>
    </submittedName>
</protein>
<feature type="region of interest" description="Disordered" evidence="1">
    <location>
        <begin position="14"/>
        <end position="67"/>
    </location>
</feature>
<dbReference type="EMBL" id="JFFI01002071">
    <property type="protein sequence ID" value="KXH44445.1"/>
    <property type="molecule type" value="Genomic_DNA"/>
</dbReference>
<accession>A0A135T8I8</accession>
<dbReference type="Proteomes" id="UP000070121">
    <property type="component" value="Unassembled WGS sequence"/>
</dbReference>
<feature type="non-terminal residue" evidence="2">
    <location>
        <position position="1"/>
    </location>
</feature>
<keyword evidence="3" id="KW-1185">Reference proteome</keyword>
<dbReference type="AlphaFoldDB" id="A0A135T8I8"/>
<feature type="region of interest" description="Disordered" evidence="1">
    <location>
        <begin position="149"/>
        <end position="168"/>
    </location>
</feature>
<name>A0A135T8I8_9PEZI</name>
<feature type="compositionally biased region" description="Pro residues" evidence="1">
    <location>
        <begin position="53"/>
        <end position="65"/>
    </location>
</feature>
<gene>
    <name evidence="2" type="ORF">CSAL01_07187</name>
</gene>
<organism evidence="2 3">
    <name type="scientific">Colletotrichum salicis</name>
    <dbReference type="NCBI Taxonomy" id="1209931"/>
    <lineage>
        <taxon>Eukaryota</taxon>
        <taxon>Fungi</taxon>
        <taxon>Dikarya</taxon>
        <taxon>Ascomycota</taxon>
        <taxon>Pezizomycotina</taxon>
        <taxon>Sordariomycetes</taxon>
        <taxon>Hypocreomycetidae</taxon>
        <taxon>Glomerellales</taxon>
        <taxon>Glomerellaceae</taxon>
        <taxon>Colletotrichum</taxon>
        <taxon>Colletotrichum acutatum species complex</taxon>
    </lineage>
</organism>
<proteinExistence type="predicted"/>
<sequence length="168" mass="18669">VAGTPPVLCRCSPGAPSAHLTAHTTQASISPSEMDDITTATTGSFFPGNIQPHPKPWSPRTPLPDYPTELASQREANFTLEDLPVAPGLRDLYYRFSGSKTRIYVSRFGGDARITDPLQKLFRNALLHGESVFRNKLCYQFLNRRFRRPVGQGGRPQSRGYRTSYSAL</sequence>